<evidence type="ECO:0000313" key="3">
    <source>
        <dbReference type="Proteomes" id="UP000236316"/>
    </source>
</evidence>
<evidence type="ECO:0000256" key="1">
    <source>
        <dbReference type="SAM" id="Coils"/>
    </source>
</evidence>
<evidence type="ECO:0000313" key="2">
    <source>
        <dbReference type="EMBL" id="SNW62705.1"/>
    </source>
</evidence>
<name>A0A2I2L573_9VIRU</name>
<accession>A0A2I2L573</accession>
<reference evidence="2" key="1">
    <citation type="submission" date="2017-08" db="EMBL/GenBank/DDBJ databases">
        <authorList>
            <consortium name="Urmite Genomes"/>
        </authorList>
    </citation>
    <scope>NUCLEOTIDE SEQUENCE [LARGE SCALE GENOMIC DNA]</scope>
    <source>
        <strain evidence="2">IHUMI-LCC2</strain>
    </source>
</reference>
<dbReference type="GeneID" id="35382630"/>
<dbReference type="EMBL" id="LT906555">
    <property type="protein sequence ID" value="SNW62705.1"/>
    <property type="molecule type" value="Genomic_DNA"/>
</dbReference>
<organism evidence="2">
    <name type="scientific">Orpheovirus IHUMI-LCC2</name>
    <dbReference type="NCBI Taxonomy" id="2023057"/>
    <lineage>
        <taxon>Viruses</taxon>
        <taxon>Varidnaviria</taxon>
        <taxon>Bamfordvirae</taxon>
        <taxon>Nucleocytoviricota</taxon>
        <taxon>Megaviricetes</taxon>
        <taxon>Pimascovirales</taxon>
        <taxon>Ocovirineae</taxon>
        <taxon>Orpheoviridae</taxon>
        <taxon>Alphaorpheovirus</taxon>
        <taxon>Alphaorpheovirus massiliense</taxon>
    </lineage>
</organism>
<sequence>MSTVYNISALHRSQLSRLLSEEIGSEPDMDLLIQYVAEKRRDLKRNDKPFYDHRHSVAGYRGQGKYTLREICSAYIENMNGILLPLDALVFGFQKMALIKCIDFLVKNKYITTLPEIDDSTPMIIDKESELEKENLELKNTLKTYEDVNKLKQDLSSLLEAEKQKSRSLQSQLMQEKGLVLDGLQKYDEMERENLQLKNILKTYEEVNKFKQDLPSLLETEKQKSRSLQSQLMQEKGLVLDGLQKNRDLTTKLKKYEEMDREMDKLKYDLDNWKEISKTLANKNDELAREINDLRSQLQAMKNEDRPLTSTVSADPRSWVKLSDVPAPKLADLASTLASCESWRYIGLFYKDKNNHDISEDYLKSKYGYMPPLGLVNKLLNELKELGVTIDSLSDTLKQNLIGLVSISRDVKARKF</sequence>
<feature type="coiled-coil region" evidence="1">
    <location>
        <begin position="124"/>
        <end position="207"/>
    </location>
</feature>
<gene>
    <name evidence="2" type="ORF">ORPV_801</name>
</gene>
<protein>
    <submittedName>
        <fullName evidence="2">Uncharacterized protein</fullName>
    </submittedName>
</protein>
<dbReference type="RefSeq" id="YP_009449007.1">
    <property type="nucleotide sequence ID" value="NC_036594.1"/>
</dbReference>
<dbReference type="Proteomes" id="UP000236316">
    <property type="component" value="Segment"/>
</dbReference>
<proteinExistence type="predicted"/>
<keyword evidence="3" id="KW-1185">Reference proteome</keyword>
<keyword evidence="1" id="KW-0175">Coiled coil</keyword>
<dbReference type="KEGG" id="vg:35382630"/>
<feature type="coiled-coil region" evidence="1">
    <location>
        <begin position="256"/>
        <end position="304"/>
    </location>
</feature>